<name>A0A1B7LIG8_9FIRM</name>
<gene>
    <name evidence="7" type="ORF">A6M21_16735</name>
</gene>
<keyword evidence="5 6" id="KW-0472">Membrane</keyword>
<dbReference type="OrthoDB" id="5295733at2"/>
<evidence type="ECO:0000256" key="3">
    <source>
        <dbReference type="ARBA" id="ARBA00022692"/>
    </source>
</evidence>
<keyword evidence="4 6" id="KW-1133">Transmembrane helix</keyword>
<feature type="transmembrane region" description="Helical" evidence="6">
    <location>
        <begin position="133"/>
        <end position="151"/>
    </location>
</feature>
<comment type="subcellular location">
    <subcellularLocation>
        <location evidence="1">Membrane</location>
        <topology evidence="1">Multi-pass membrane protein</topology>
    </subcellularLocation>
</comment>
<dbReference type="InterPro" id="IPR022301">
    <property type="entry name" value="Integral_membrane_YjbE"/>
</dbReference>
<feature type="transmembrane region" description="Helical" evidence="6">
    <location>
        <begin position="163"/>
        <end position="181"/>
    </location>
</feature>
<dbReference type="Proteomes" id="UP000078532">
    <property type="component" value="Unassembled WGS sequence"/>
</dbReference>
<evidence type="ECO:0000256" key="5">
    <source>
        <dbReference type="ARBA" id="ARBA00023136"/>
    </source>
</evidence>
<feature type="transmembrane region" description="Helical" evidence="6">
    <location>
        <begin position="6"/>
        <end position="33"/>
    </location>
</feature>
<protein>
    <recommendedName>
        <fullName evidence="9">Tellurium resistance protein TerC</fullName>
    </recommendedName>
</protein>
<dbReference type="PANTHER" id="PTHR30238">
    <property type="entry name" value="MEMBRANE BOUND PREDICTED REDOX MODULATOR"/>
    <property type="match status" value="1"/>
</dbReference>
<keyword evidence="8" id="KW-1185">Reference proteome</keyword>
<comment type="similarity">
    <text evidence="2">Belongs to the TerC family.</text>
</comment>
<dbReference type="PANTHER" id="PTHR30238:SF4">
    <property type="entry name" value="SLL1022 PROTEIN"/>
    <property type="match status" value="1"/>
</dbReference>
<sequence length="242" mass="25577">MDFFSGAVLFGVVTIILSDLLLAGDNALIIGLACRGLPRAQKYRALFWGMAGAVILRILLTSMATILLTVPFVQTAGGILLAWVAFKLLLPEKEANVGAAESLATAIKTIITADLVMSMDNVLAVAGAAHGEILLVVGGLVLSIPIVIGGSQVISRLVEKYPVMLYAGAAVLAWTAGKMLAEDRITNQLLARLNFSVPVLVLIPAAVTLLILIAGWFVHWREDKQGQKAGDIPVGPSAHKNY</sequence>
<evidence type="ECO:0000313" key="7">
    <source>
        <dbReference type="EMBL" id="OAT86353.1"/>
    </source>
</evidence>
<dbReference type="NCBIfam" id="TIGR03717">
    <property type="entry name" value="R_switched_YjbE"/>
    <property type="match status" value="1"/>
</dbReference>
<evidence type="ECO:0000313" key="8">
    <source>
        <dbReference type="Proteomes" id="UP000078532"/>
    </source>
</evidence>
<reference evidence="7 8" key="1">
    <citation type="submission" date="2016-04" db="EMBL/GenBank/DDBJ databases">
        <authorList>
            <person name="Evans L.H."/>
            <person name="Alamgir A."/>
            <person name="Owens N."/>
            <person name="Weber N.D."/>
            <person name="Virtaneva K."/>
            <person name="Barbian K."/>
            <person name="Babar A."/>
            <person name="Rosenke K."/>
        </authorList>
    </citation>
    <scope>NUCLEOTIDE SEQUENCE [LARGE SCALE GENOMIC DNA]</scope>
    <source>
        <strain evidence="7 8">LMa1</strain>
    </source>
</reference>
<organism evidence="7 8">
    <name type="scientific">Desulfotomaculum copahuensis</name>
    <dbReference type="NCBI Taxonomy" id="1838280"/>
    <lineage>
        <taxon>Bacteria</taxon>
        <taxon>Bacillati</taxon>
        <taxon>Bacillota</taxon>
        <taxon>Clostridia</taxon>
        <taxon>Eubacteriales</taxon>
        <taxon>Desulfotomaculaceae</taxon>
        <taxon>Desulfotomaculum</taxon>
    </lineage>
</organism>
<dbReference type="RefSeq" id="WP_066666327.1">
    <property type="nucleotide sequence ID" value="NZ_LYVF01000020.1"/>
</dbReference>
<dbReference type="AlphaFoldDB" id="A0A1B7LIG8"/>
<evidence type="ECO:0000256" key="2">
    <source>
        <dbReference type="ARBA" id="ARBA00007511"/>
    </source>
</evidence>
<dbReference type="InterPro" id="IPR005496">
    <property type="entry name" value="Integral_membrane_TerC"/>
</dbReference>
<dbReference type="Pfam" id="PF03741">
    <property type="entry name" value="TerC"/>
    <property type="match status" value="1"/>
</dbReference>
<comment type="caution">
    <text evidence="7">The sequence shown here is derived from an EMBL/GenBank/DDBJ whole genome shotgun (WGS) entry which is preliminary data.</text>
</comment>
<dbReference type="GO" id="GO:0016020">
    <property type="term" value="C:membrane"/>
    <property type="evidence" value="ECO:0007669"/>
    <property type="project" value="UniProtKB-SubCell"/>
</dbReference>
<feature type="transmembrane region" description="Helical" evidence="6">
    <location>
        <begin position="45"/>
        <end position="66"/>
    </location>
</feature>
<proteinExistence type="inferred from homology"/>
<evidence type="ECO:0000256" key="4">
    <source>
        <dbReference type="ARBA" id="ARBA00022989"/>
    </source>
</evidence>
<evidence type="ECO:0000256" key="6">
    <source>
        <dbReference type="SAM" id="Phobius"/>
    </source>
</evidence>
<evidence type="ECO:0008006" key="9">
    <source>
        <dbReference type="Google" id="ProtNLM"/>
    </source>
</evidence>
<feature type="transmembrane region" description="Helical" evidence="6">
    <location>
        <begin position="193"/>
        <end position="218"/>
    </location>
</feature>
<evidence type="ECO:0000256" key="1">
    <source>
        <dbReference type="ARBA" id="ARBA00004141"/>
    </source>
</evidence>
<dbReference type="EMBL" id="LYVF01000020">
    <property type="protein sequence ID" value="OAT86353.1"/>
    <property type="molecule type" value="Genomic_DNA"/>
</dbReference>
<keyword evidence="3 6" id="KW-0812">Transmembrane</keyword>
<dbReference type="STRING" id="1838280.A6M21_16735"/>
<accession>A0A1B7LIG8</accession>